<feature type="region of interest" description="Disordered" evidence="6">
    <location>
        <begin position="300"/>
        <end position="324"/>
    </location>
</feature>
<dbReference type="PANTHER" id="PTHR33048">
    <property type="entry name" value="PTH11-LIKE INTEGRAL MEMBRANE PROTEIN (AFU_ORTHOLOGUE AFUA_5G11245)"/>
    <property type="match status" value="1"/>
</dbReference>
<feature type="transmembrane region" description="Helical" evidence="7">
    <location>
        <begin position="213"/>
        <end position="233"/>
    </location>
</feature>
<comment type="caution">
    <text evidence="9">The sequence shown here is derived from an EMBL/GenBank/DDBJ whole genome shotgun (WGS) entry which is preliminary data.</text>
</comment>
<comment type="similarity">
    <text evidence="5">Belongs to the SAT4 family.</text>
</comment>
<feature type="domain" description="Rhodopsin" evidence="8">
    <location>
        <begin position="38"/>
        <end position="275"/>
    </location>
</feature>
<evidence type="ECO:0000256" key="6">
    <source>
        <dbReference type="SAM" id="MobiDB-lite"/>
    </source>
</evidence>
<dbReference type="InterPro" id="IPR049326">
    <property type="entry name" value="Rhodopsin_dom_fungi"/>
</dbReference>
<name>A0A9W8YU92_9PEZI</name>
<dbReference type="PANTHER" id="PTHR33048:SF57">
    <property type="entry name" value="INTEGRAL MEMBRANE PROTEIN-RELATED"/>
    <property type="match status" value="1"/>
</dbReference>
<evidence type="ECO:0000313" key="9">
    <source>
        <dbReference type="EMBL" id="KAJ4391553.1"/>
    </source>
</evidence>
<dbReference type="InterPro" id="IPR052337">
    <property type="entry name" value="SAT4-like"/>
</dbReference>
<feature type="transmembrane region" description="Helical" evidence="7">
    <location>
        <begin position="50"/>
        <end position="77"/>
    </location>
</feature>
<keyword evidence="2 7" id="KW-0812">Transmembrane</keyword>
<feature type="compositionally biased region" description="Polar residues" evidence="6">
    <location>
        <begin position="300"/>
        <end position="311"/>
    </location>
</feature>
<evidence type="ECO:0000256" key="1">
    <source>
        <dbReference type="ARBA" id="ARBA00004141"/>
    </source>
</evidence>
<evidence type="ECO:0000259" key="8">
    <source>
        <dbReference type="Pfam" id="PF20684"/>
    </source>
</evidence>
<dbReference type="OrthoDB" id="5329176at2759"/>
<comment type="subcellular location">
    <subcellularLocation>
        <location evidence="1">Membrane</location>
        <topology evidence="1">Multi-pass membrane protein</topology>
    </subcellularLocation>
</comment>
<reference evidence="9" key="1">
    <citation type="submission" date="2022-10" db="EMBL/GenBank/DDBJ databases">
        <title>Tapping the CABI collections for fungal endophytes: first genome assemblies for Collariella, Neodidymelliopsis, Ascochyta clinopodiicola, Didymella pomorum, Didymosphaeria variabile, Neocosmospora piperis and Neocucurbitaria cava.</title>
        <authorList>
            <person name="Hill R."/>
        </authorList>
    </citation>
    <scope>NUCLEOTIDE SEQUENCE</scope>
    <source>
        <strain evidence="9">IMI 355082</strain>
    </source>
</reference>
<dbReference type="Proteomes" id="UP001140453">
    <property type="component" value="Unassembled WGS sequence"/>
</dbReference>
<feature type="transmembrane region" description="Helical" evidence="7">
    <location>
        <begin position="97"/>
        <end position="120"/>
    </location>
</feature>
<feature type="transmembrane region" description="Helical" evidence="7">
    <location>
        <begin position="245"/>
        <end position="269"/>
    </location>
</feature>
<feature type="transmembrane region" description="Helical" evidence="7">
    <location>
        <begin position="12"/>
        <end position="38"/>
    </location>
</feature>
<gene>
    <name evidence="9" type="ORF">N0V93_005171</name>
</gene>
<keyword evidence="3 7" id="KW-1133">Transmembrane helix</keyword>
<feature type="transmembrane region" description="Helical" evidence="7">
    <location>
        <begin position="132"/>
        <end position="159"/>
    </location>
</feature>
<dbReference type="Pfam" id="PF20684">
    <property type="entry name" value="Fung_rhodopsin"/>
    <property type="match status" value="1"/>
</dbReference>
<accession>A0A9W8YU92</accession>
<evidence type="ECO:0000313" key="10">
    <source>
        <dbReference type="Proteomes" id="UP001140453"/>
    </source>
</evidence>
<keyword evidence="10" id="KW-1185">Reference proteome</keyword>
<evidence type="ECO:0000256" key="3">
    <source>
        <dbReference type="ARBA" id="ARBA00022989"/>
    </source>
</evidence>
<evidence type="ECO:0000256" key="4">
    <source>
        <dbReference type="ARBA" id="ARBA00023136"/>
    </source>
</evidence>
<sequence length="426" mass="46601">MAVVIPIDKADQLAMVAVAVIFGGLASGAVALRVAVAVRVARRSLDASDICILIAWVLTMGLMVTCISEAVLGGFGWHYEEIVANYGEDPIVQYHKILLALECLWNLSLTMTKTSVLLFYCKVFAVTRVGLVAKITMIFVALLGMSGFLSTMLVCHPFAYNWDLDIVGGYCGSQSAVFSVFAIMNLVTDLTVLIMPIKTLVGLQLPLWKKASLLTTFTVGFLACIVSIIRMVFLSKIDYNDVTFTSVPAVLLSAVEPSLAVVLACIPLLRPLISRDKRFGSRNKSRKSVGLSTWASSGWSRSKTQNLSRTRGSMRPGNNRDPGMIRLGSSEIQLNRRLSGLRAAILNHSRYDSDDAAELKYVLNPGEGVSHRAHVEAVTARSRVSLEEDEEMRQQVVDIEAERGNTCVLAIVVKQEWTVEIEPKAS</sequence>
<protein>
    <recommendedName>
        <fullName evidence="8">Rhodopsin domain-containing protein</fullName>
    </recommendedName>
</protein>
<evidence type="ECO:0000256" key="7">
    <source>
        <dbReference type="SAM" id="Phobius"/>
    </source>
</evidence>
<organism evidence="9 10">
    <name type="scientific">Gnomoniopsis smithogilvyi</name>
    <dbReference type="NCBI Taxonomy" id="1191159"/>
    <lineage>
        <taxon>Eukaryota</taxon>
        <taxon>Fungi</taxon>
        <taxon>Dikarya</taxon>
        <taxon>Ascomycota</taxon>
        <taxon>Pezizomycotina</taxon>
        <taxon>Sordariomycetes</taxon>
        <taxon>Sordariomycetidae</taxon>
        <taxon>Diaporthales</taxon>
        <taxon>Gnomoniaceae</taxon>
        <taxon>Gnomoniopsis</taxon>
    </lineage>
</organism>
<dbReference type="EMBL" id="JAPEVB010000003">
    <property type="protein sequence ID" value="KAJ4391553.1"/>
    <property type="molecule type" value="Genomic_DNA"/>
</dbReference>
<proteinExistence type="inferred from homology"/>
<dbReference type="AlphaFoldDB" id="A0A9W8YU92"/>
<evidence type="ECO:0000256" key="5">
    <source>
        <dbReference type="ARBA" id="ARBA00038359"/>
    </source>
</evidence>
<feature type="transmembrane region" description="Helical" evidence="7">
    <location>
        <begin position="179"/>
        <end position="201"/>
    </location>
</feature>
<evidence type="ECO:0000256" key="2">
    <source>
        <dbReference type="ARBA" id="ARBA00022692"/>
    </source>
</evidence>
<keyword evidence="4 7" id="KW-0472">Membrane</keyword>
<dbReference type="GO" id="GO:0016020">
    <property type="term" value="C:membrane"/>
    <property type="evidence" value="ECO:0007669"/>
    <property type="project" value="UniProtKB-SubCell"/>
</dbReference>